<dbReference type="EMBL" id="ML977500">
    <property type="protein sequence ID" value="KAF2133006.1"/>
    <property type="molecule type" value="Genomic_DNA"/>
</dbReference>
<keyword evidence="1" id="KW-0732">Signal</keyword>
<dbReference type="RefSeq" id="XP_033527393.1">
    <property type="nucleotide sequence ID" value="XM_033666507.1"/>
</dbReference>
<organism evidence="2 3">
    <name type="scientific">Dothidotthia symphoricarpi CBS 119687</name>
    <dbReference type="NCBI Taxonomy" id="1392245"/>
    <lineage>
        <taxon>Eukaryota</taxon>
        <taxon>Fungi</taxon>
        <taxon>Dikarya</taxon>
        <taxon>Ascomycota</taxon>
        <taxon>Pezizomycotina</taxon>
        <taxon>Dothideomycetes</taxon>
        <taxon>Pleosporomycetidae</taxon>
        <taxon>Pleosporales</taxon>
        <taxon>Dothidotthiaceae</taxon>
        <taxon>Dothidotthia</taxon>
    </lineage>
</organism>
<protein>
    <submittedName>
        <fullName evidence="2">Uncharacterized protein</fullName>
    </submittedName>
</protein>
<name>A0A6A6AN93_9PLEO</name>
<evidence type="ECO:0000256" key="1">
    <source>
        <dbReference type="SAM" id="SignalP"/>
    </source>
</evidence>
<feature type="chain" id="PRO_5025437975" evidence="1">
    <location>
        <begin position="20"/>
        <end position="113"/>
    </location>
</feature>
<feature type="signal peptide" evidence="1">
    <location>
        <begin position="1"/>
        <end position="19"/>
    </location>
</feature>
<keyword evidence="3" id="KW-1185">Reference proteome</keyword>
<dbReference type="Proteomes" id="UP000799771">
    <property type="component" value="Unassembled WGS sequence"/>
</dbReference>
<accession>A0A6A6AN93</accession>
<proteinExistence type="predicted"/>
<dbReference type="GeneID" id="54406939"/>
<gene>
    <name evidence="2" type="ORF">P153DRAFT_354442</name>
</gene>
<evidence type="ECO:0000313" key="3">
    <source>
        <dbReference type="Proteomes" id="UP000799771"/>
    </source>
</evidence>
<reference evidence="2" key="1">
    <citation type="journal article" date="2020" name="Stud. Mycol.">
        <title>101 Dothideomycetes genomes: a test case for predicting lifestyles and emergence of pathogens.</title>
        <authorList>
            <person name="Haridas S."/>
            <person name="Albert R."/>
            <person name="Binder M."/>
            <person name="Bloem J."/>
            <person name="Labutti K."/>
            <person name="Salamov A."/>
            <person name="Andreopoulos B."/>
            <person name="Baker S."/>
            <person name="Barry K."/>
            <person name="Bills G."/>
            <person name="Bluhm B."/>
            <person name="Cannon C."/>
            <person name="Castanera R."/>
            <person name="Culley D."/>
            <person name="Daum C."/>
            <person name="Ezra D."/>
            <person name="Gonzalez J."/>
            <person name="Henrissat B."/>
            <person name="Kuo A."/>
            <person name="Liang C."/>
            <person name="Lipzen A."/>
            <person name="Lutzoni F."/>
            <person name="Magnuson J."/>
            <person name="Mondo S."/>
            <person name="Nolan M."/>
            <person name="Ohm R."/>
            <person name="Pangilinan J."/>
            <person name="Park H.-J."/>
            <person name="Ramirez L."/>
            <person name="Alfaro M."/>
            <person name="Sun H."/>
            <person name="Tritt A."/>
            <person name="Yoshinaga Y."/>
            <person name="Zwiers L.-H."/>
            <person name="Turgeon B."/>
            <person name="Goodwin S."/>
            <person name="Spatafora J."/>
            <person name="Crous P."/>
            <person name="Grigoriev I."/>
        </authorList>
    </citation>
    <scope>NUCLEOTIDE SEQUENCE</scope>
    <source>
        <strain evidence="2">CBS 119687</strain>
    </source>
</reference>
<sequence length="113" mass="11225">MRPSFSALVLTSLVSLAQAQSSTRVEVFPTTNMATNLPTSAFGTGFEQWSGSAMPTGTAANGSSHGSSWASQSVKASSTGAMVESTGEAVAMGVGYKGMVVGGVLGAVGGLFL</sequence>
<evidence type="ECO:0000313" key="2">
    <source>
        <dbReference type="EMBL" id="KAF2133006.1"/>
    </source>
</evidence>
<dbReference type="AlphaFoldDB" id="A0A6A6AN93"/>